<sequence length="214" mass="25097">MECYSVLAFCYNKYKKYVNKEDKMKTLTLQYTISQKGWTDLRQNGKISIDEQSYLLNAIRTQDQYFKNIYLEQYLLQKIIKDTLPEAKKPILAKKMPISCTPFPEHVTDLPDAGEILLELVVPENEVVSVDYRTWLYLASEVNKTVEKYNSMKDMDTILKLPEKELKIDKMMRVQLLDVLNPAKTMNFIPELKLDQVKKAYQSADGQLEELEDY</sequence>
<accession>A0A5B8EDA2</accession>
<reference evidence="1 2" key="1">
    <citation type="submission" date="2018-06" db="EMBL/GenBank/DDBJ databases">
        <title>Complete genome sequnece of Lactobacillus amylovorus PMRA3.</title>
        <authorList>
            <person name="Nam Y.-D."/>
            <person name="Chung W.-H."/>
            <person name="Park Y.S."/>
            <person name="Kang J."/>
        </authorList>
    </citation>
    <scope>NUCLEOTIDE SEQUENCE [LARGE SCALE GENOMIC DNA]</scope>
    <source>
        <strain evidence="1 2">PMRA3</strain>
    </source>
</reference>
<evidence type="ECO:0000313" key="1">
    <source>
        <dbReference type="EMBL" id="QDD70409.1"/>
    </source>
</evidence>
<proteinExistence type="predicted"/>
<gene>
    <name evidence="1" type="ORF">DM298_05730</name>
</gene>
<dbReference type="EMBL" id="CP029754">
    <property type="protein sequence ID" value="QDD70409.1"/>
    <property type="molecule type" value="Genomic_DNA"/>
</dbReference>
<evidence type="ECO:0000313" key="2">
    <source>
        <dbReference type="Proteomes" id="UP000312326"/>
    </source>
</evidence>
<organism evidence="1 2">
    <name type="scientific">Lactobacillus amylovorus</name>
    <dbReference type="NCBI Taxonomy" id="1604"/>
    <lineage>
        <taxon>Bacteria</taxon>
        <taxon>Bacillati</taxon>
        <taxon>Bacillota</taxon>
        <taxon>Bacilli</taxon>
        <taxon>Lactobacillales</taxon>
        <taxon>Lactobacillaceae</taxon>
        <taxon>Lactobacillus</taxon>
    </lineage>
</organism>
<name>A0A5B8EDA2_LACAM</name>
<dbReference type="AlphaFoldDB" id="A0A5B8EDA2"/>
<dbReference type="Proteomes" id="UP000312326">
    <property type="component" value="Chromosome"/>
</dbReference>
<protein>
    <submittedName>
        <fullName evidence="1">Uncharacterized protein</fullName>
    </submittedName>
</protein>